<dbReference type="OrthoDB" id="3392804at2"/>
<dbReference type="Proteomes" id="UP000219612">
    <property type="component" value="Unassembled WGS sequence"/>
</dbReference>
<proteinExistence type="predicted"/>
<dbReference type="SUPFAM" id="SSF53756">
    <property type="entry name" value="UDP-Glycosyltransferase/glycogen phosphorylase"/>
    <property type="match status" value="1"/>
</dbReference>
<evidence type="ECO:0000313" key="1">
    <source>
        <dbReference type="EMBL" id="SNY74092.1"/>
    </source>
</evidence>
<dbReference type="Pfam" id="PF20706">
    <property type="entry name" value="GT4-conflict"/>
    <property type="match status" value="1"/>
</dbReference>
<dbReference type="AlphaFoldDB" id="A0A285KN67"/>
<dbReference type="RefSeq" id="WP_097329102.1">
    <property type="nucleotide sequence ID" value="NZ_OBDY01000050.1"/>
</dbReference>
<name>A0A285KN67_9ACTN</name>
<dbReference type="PANTHER" id="PTHR12526">
    <property type="entry name" value="GLYCOSYLTRANSFERASE"/>
    <property type="match status" value="1"/>
</dbReference>
<dbReference type="Gene3D" id="3.40.50.2000">
    <property type="entry name" value="Glycogen Phosphorylase B"/>
    <property type="match status" value="2"/>
</dbReference>
<evidence type="ECO:0000313" key="2">
    <source>
        <dbReference type="Proteomes" id="UP000219612"/>
    </source>
</evidence>
<dbReference type="GO" id="GO:0016740">
    <property type="term" value="F:transferase activity"/>
    <property type="evidence" value="ECO:0007669"/>
    <property type="project" value="UniProtKB-KW"/>
</dbReference>
<accession>A0A285KN67</accession>
<reference evidence="1 2" key="1">
    <citation type="submission" date="2017-09" db="EMBL/GenBank/DDBJ databases">
        <authorList>
            <person name="Ehlers B."/>
            <person name="Leendertz F.H."/>
        </authorList>
    </citation>
    <scope>NUCLEOTIDE SEQUENCE [LARGE SCALE GENOMIC DNA]</scope>
    <source>
        <strain evidence="1 2">CGMCC 4.6857</strain>
    </source>
</reference>
<protein>
    <submittedName>
        <fullName evidence="1">Glycosyltransferase involved in cell wall bisynthesis</fullName>
    </submittedName>
</protein>
<sequence length="510" mass="55291">MSAEPSDDHPLARLRAQIRELHLHDGEPSTRTIAGRTGKAISHTTVAKVLRAPTLPAWGQVELVVEALGGDIEAFRLLWIAARKAGPPAADTVPVFEAPVDSADDDQLISPADRGRAARFLLVAGGWDAGLGSISTLNRDLAVALAADGADVRVAVPAATREELNSATSAGVRLVTPEPIPGINGRHLMLAKPRFTDRDYQPDVIVGHGRQVGSYAYGLQRLYFPRARRIHVVHTDPDRLDSAEENEHLTRMLGDARREVEIDLAATATLVAAVGPQLTELIRDRLRRRPGTMPEVVNLEPGLHDWGQMVDPHHPPGLPRILLMASPGDGMSKEIDMFVRAARTAAAHPRFRDQRLQLVIRGIAAEDVRDRIGMVAGQVLEVTFRPYTSAEGELSTDLRQAQVVAMPSHHEGFGLTTYQAIAAGVPVLVSVESGLAQMIASMFTDEARPPEILPTRGVDADVEKIWTTALTNTLADPHRAFQRAAQFREQIGARASWDAAIAELLARLGL</sequence>
<dbReference type="EMBL" id="OBDY01000050">
    <property type="protein sequence ID" value="SNY74092.1"/>
    <property type="molecule type" value="Genomic_DNA"/>
</dbReference>
<keyword evidence="1" id="KW-0808">Transferase</keyword>
<organism evidence="1 2">
    <name type="scientific">Paractinoplanes atraurantiacus</name>
    <dbReference type="NCBI Taxonomy" id="1036182"/>
    <lineage>
        <taxon>Bacteria</taxon>
        <taxon>Bacillati</taxon>
        <taxon>Actinomycetota</taxon>
        <taxon>Actinomycetes</taxon>
        <taxon>Micromonosporales</taxon>
        <taxon>Micromonosporaceae</taxon>
        <taxon>Paractinoplanes</taxon>
    </lineage>
</organism>
<keyword evidence="2" id="KW-1185">Reference proteome</keyword>
<gene>
    <name evidence="1" type="ORF">SAMN05421748_15018</name>
</gene>
<dbReference type="CDD" id="cd03801">
    <property type="entry name" value="GT4_PimA-like"/>
    <property type="match status" value="1"/>
</dbReference>